<dbReference type="Proteomes" id="UP001196873">
    <property type="component" value="Unassembled WGS sequence"/>
</dbReference>
<sequence length="77" mass="8401">MPPSDGQAADSSTNFFSRVHGSCLLRSCLLSFFSLLPIPSHRNLPTLCCSICFPHSPFCFILVGEEGRKLVEGQAND</sequence>
<name>A0AAW4NQE7_9BACT</name>
<proteinExistence type="predicted"/>
<evidence type="ECO:0000313" key="2">
    <source>
        <dbReference type="Proteomes" id="UP001196873"/>
    </source>
</evidence>
<gene>
    <name evidence="1" type="ORF">KZY68_01995</name>
</gene>
<organism evidence="1 2">
    <name type="scientific">Segatella salivae</name>
    <dbReference type="NCBI Taxonomy" id="228604"/>
    <lineage>
        <taxon>Bacteria</taxon>
        <taxon>Pseudomonadati</taxon>
        <taxon>Bacteroidota</taxon>
        <taxon>Bacteroidia</taxon>
        <taxon>Bacteroidales</taxon>
        <taxon>Prevotellaceae</taxon>
        <taxon>Segatella</taxon>
    </lineage>
</organism>
<protein>
    <submittedName>
        <fullName evidence="1">Uncharacterized protein</fullName>
    </submittedName>
</protein>
<comment type="caution">
    <text evidence="1">The sequence shown here is derived from an EMBL/GenBank/DDBJ whole genome shotgun (WGS) entry which is preliminary data.</text>
</comment>
<dbReference type="AlphaFoldDB" id="A0AAW4NQE7"/>
<dbReference type="EMBL" id="JAHXRF010000002">
    <property type="protein sequence ID" value="MBW4864811.1"/>
    <property type="molecule type" value="Genomic_DNA"/>
</dbReference>
<reference evidence="1" key="1">
    <citation type="submission" date="2021-07" db="EMBL/GenBank/DDBJ databases">
        <title>Genomic diversity and antimicrobial resistance of Prevotella spp. isolated from chronic lung disease airways.</title>
        <authorList>
            <person name="Webb K.A."/>
            <person name="Olagoke O.S."/>
            <person name="Baird T."/>
            <person name="Neill J."/>
            <person name="Pham A."/>
            <person name="Wells T.J."/>
            <person name="Ramsay K.A."/>
            <person name="Bell S.C."/>
            <person name="Sarovich D.S."/>
            <person name="Price E.P."/>
        </authorList>
    </citation>
    <scope>NUCLEOTIDE SEQUENCE</scope>
    <source>
        <strain evidence="1">SCHI0047.S.3</strain>
    </source>
</reference>
<accession>A0AAW4NQE7</accession>
<evidence type="ECO:0000313" key="1">
    <source>
        <dbReference type="EMBL" id="MBW4864811.1"/>
    </source>
</evidence>